<reference evidence="2" key="1">
    <citation type="journal article" date="2015" name="PLoS Genet.">
        <title>Genome Sequence and Transcriptome Analyses of Chrysochromulina tobin: Metabolic Tools for Enhanced Algal Fitness in the Prominent Order Prymnesiales (Haptophyceae).</title>
        <authorList>
            <person name="Hovde B.T."/>
            <person name="Deodato C.R."/>
            <person name="Hunsperger H.M."/>
            <person name="Ryken S.A."/>
            <person name="Yost W."/>
            <person name="Jha R.K."/>
            <person name="Patterson J."/>
            <person name="Monnat R.J. Jr."/>
            <person name="Barlow S.B."/>
            <person name="Starkenburg S.R."/>
            <person name="Cattolico R.A."/>
        </authorList>
    </citation>
    <scope>NUCLEOTIDE SEQUENCE</scope>
    <source>
        <strain evidence="2">CCMP291</strain>
    </source>
</reference>
<dbReference type="EMBL" id="JWZX01002540">
    <property type="protein sequence ID" value="KOO28609.1"/>
    <property type="molecule type" value="Genomic_DNA"/>
</dbReference>
<feature type="non-terminal residue" evidence="1">
    <location>
        <position position="1"/>
    </location>
</feature>
<protein>
    <submittedName>
        <fullName evidence="1">Subfamily iiic had-superfamily phosphatase</fullName>
    </submittedName>
</protein>
<name>A0A0M0JPU8_9EUKA</name>
<accession>A0A0M0JPU8</accession>
<proteinExistence type="predicted"/>
<sequence>GAGAETNRVTLKSEAAALDTARSELDTARVKLDTALEERWRELHERTNQFNAWKRPLPPPAALRSPLLSALAVEVSDRYSAYGFVGAALARPEAADGGRGTLQVLSFCMSCRVLGRGVEHAMMRALGALALELSPACPWTAIGVVDNSRNVPLRRFLSITQSAIEGASVSFPFERARGARV</sequence>
<dbReference type="Proteomes" id="UP000037460">
    <property type="component" value="Unassembled WGS sequence"/>
</dbReference>
<evidence type="ECO:0000313" key="2">
    <source>
        <dbReference type="Proteomes" id="UP000037460"/>
    </source>
</evidence>
<dbReference type="AlphaFoldDB" id="A0A0M0JPU8"/>
<keyword evidence="2" id="KW-1185">Reference proteome</keyword>
<dbReference type="OrthoDB" id="5334845at2759"/>
<comment type="caution">
    <text evidence="1">The sequence shown here is derived from an EMBL/GenBank/DDBJ whole genome shotgun (WGS) entry which is preliminary data.</text>
</comment>
<organism evidence="1 2">
    <name type="scientific">Chrysochromulina tobinii</name>
    <dbReference type="NCBI Taxonomy" id="1460289"/>
    <lineage>
        <taxon>Eukaryota</taxon>
        <taxon>Haptista</taxon>
        <taxon>Haptophyta</taxon>
        <taxon>Prymnesiophyceae</taxon>
        <taxon>Prymnesiales</taxon>
        <taxon>Chrysochromulinaceae</taxon>
        <taxon>Chrysochromulina</taxon>
    </lineage>
</organism>
<gene>
    <name evidence="1" type="ORF">Ctob_010883</name>
</gene>
<evidence type="ECO:0000313" key="1">
    <source>
        <dbReference type="EMBL" id="KOO28609.1"/>
    </source>
</evidence>